<dbReference type="Pfam" id="PF01551">
    <property type="entry name" value="Peptidase_M23"/>
    <property type="match status" value="2"/>
</dbReference>
<dbReference type="EMBL" id="WAAU01000024">
    <property type="protein sequence ID" value="KAB1155428.1"/>
    <property type="molecule type" value="Genomic_DNA"/>
</dbReference>
<keyword evidence="3" id="KW-1185">Reference proteome</keyword>
<dbReference type="CDD" id="cd12797">
    <property type="entry name" value="M23_peptidase"/>
    <property type="match status" value="1"/>
</dbReference>
<dbReference type="SUPFAM" id="SSF51261">
    <property type="entry name" value="Duplicated hybrid motif"/>
    <property type="match status" value="2"/>
</dbReference>
<dbReference type="Gene3D" id="2.70.70.10">
    <property type="entry name" value="Glucose Permease (Domain IIA)"/>
    <property type="match status" value="1"/>
</dbReference>
<dbReference type="InterPro" id="IPR016047">
    <property type="entry name" value="M23ase_b-sheet_dom"/>
</dbReference>
<dbReference type="InterPro" id="IPR050570">
    <property type="entry name" value="Cell_wall_metabolism_enzyme"/>
</dbReference>
<comment type="caution">
    <text evidence="2">The sequence shown here is derived from an EMBL/GenBank/DDBJ whole genome shotgun (WGS) entry which is preliminary data.</text>
</comment>
<accession>A0A7J5AD82</accession>
<dbReference type="InterPro" id="IPR011055">
    <property type="entry name" value="Dup_hybrid_motif"/>
</dbReference>
<dbReference type="Proteomes" id="UP000467305">
    <property type="component" value="Unassembled WGS sequence"/>
</dbReference>
<protein>
    <submittedName>
        <fullName evidence="2">M23 family metallopeptidase</fullName>
    </submittedName>
</protein>
<name>A0A7J5AD82_9FLAO</name>
<reference evidence="2 3" key="1">
    <citation type="submission" date="2019-09" db="EMBL/GenBank/DDBJ databases">
        <authorList>
            <person name="Cao W.R."/>
        </authorList>
    </citation>
    <scope>NUCLEOTIDE SEQUENCE [LARGE SCALE GENOMIC DNA]</scope>
    <source>
        <strain evidence="3">a4</strain>
    </source>
</reference>
<organism evidence="2 3">
    <name type="scientific">Tenacibaculum aiptasiae</name>
    <dbReference type="NCBI Taxonomy" id="426481"/>
    <lineage>
        <taxon>Bacteria</taxon>
        <taxon>Pseudomonadati</taxon>
        <taxon>Bacteroidota</taxon>
        <taxon>Flavobacteriia</taxon>
        <taxon>Flavobacteriales</taxon>
        <taxon>Flavobacteriaceae</taxon>
        <taxon>Tenacibaculum</taxon>
    </lineage>
</organism>
<dbReference type="OrthoDB" id="9810477at2"/>
<feature type="domain" description="M23ase beta-sheet core" evidence="1">
    <location>
        <begin position="46"/>
        <end position="112"/>
    </location>
</feature>
<evidence type="ECO:0000259" key="1">
    <source>
        <dbReference type="Pfam" id="PF01551"/>
    </source>
</evidence>
<evidence type="ECO:0000313" key="3">
    <source>
        <dbReference type="Proteomes" id="UP000467305"/>
    </source>
</evidence>
<dbReference type="GO" id="GO:0004222">
    <property type="term" value="F:metalloendopeptidase activity"/>
    <property type="evidence" value="ECO:0007669"/>
    <property type="project" value="TreeGrafter"/>
</dbReference>
<dbReference type="PANTHER" id="PTHR21666">
    <property type="entry name" value="PEPTIDASE-RELATED"/>
    <property type="match status" value="1"/>
</dbReference>
<evidence type="ECO:0000313" key="2">
    <source>
        <dbReference type="EMBL" id="KAB1155428.1"/>
    </source>
</evidence>
<feature type="domain" description="M23ase beta-sheet core" evidence="1">
    <location>
        <begin position="133"/>
        <end position="163"/>
    </location>
</feature>
<sequence length="563" mass="64612">MFSFFLSFVFCFSYAQKQYPKNYFSAPLKIPIVLSGTFGELRSNHFHSGIDIKTQGKQGIPIYAPADGYVSRIKVKQYGYGKALYVKHPNGYTTVYGHLKKYAPKIQKYVKAIQYKKENYNTGNLFPKPEKFPVKKGDIIGYTGDTGSSGGPHLHYEIRNTKTEHIINPMHFGLTVADDKSPSIKKLIAYPLNDNSRINNSSLKTLISFKSIGDNKFISENINASGVIGFGISVFDRLNGALNKNGIYSLEMKVNGSRVYYHDVETFSFAESKYINLLIDYEHYKTYKNRVQKTHKVEANRLNLYEDLVNNGKINIEKGASYNIEIIAKDFKNNTSSLTIPVKGVESNLVFIRKDTTNYKVIAKDFNKFTHKNITIAFPKNTFYEDCFIDFSLDNGIAKIHNPTIPLDKRYTLTFETSFLNEEQKQHVYIANVTNPKYPRYVSTRKRIDKVFTTTKVLGDYTLLFDKVKPTIQSYNFKDGQWISKNKTLKLRIKDRESGIKNYRATIDGKWVLMEYNHKKGILTYDFSDKKLVGSKHLFKLVVSDNVGNTKTFSATFFKKNKL</sequence>
<dbReference type="AlphaFoldDB" id="A0A7J5AD82"/>
<dbReference type="PANTHER" id="PTHR21666:SF285">
    <property type="entry name" value="M23 FAMILY METALLOPEPTIDASE"/>
    <property type="match status" value="1"/>
</dbReference>
<gene>
    <name evidence="2" type="ORF">F7018_11685</name>
</gene>
<proteinExistence type="predicted"/>